<dbReference type="AlphaFoldDB" id="A0ABF7PVX7"/>
<dbReference type="EMBL" id="CP000049">
    <property type="protein sequence ID" value="AAX17867.1"/>
    <property type="molecule type" value="Genomic_DNA"/>
</dbReference>
<evidence type="ECO:0000313" key="2">
    <source>
        <dbReference type="Proteomes" id="UP000001205"/>
    </source>
</evidence>
<proteinExistence type="predicted"/>
<protein>
    <submittedName>
        <fullName evidence="1">Uncharacterized protein</fullName>
    </submittedName>
</protein>
<dbReference type="KEGG" id="btu:BT0543"/>
<sequence>MFFNDLNVQIHLNILGDLSVMQIKILFLSLLIFITSNAFSDVDFELNLGVGLDFPVSTISNFYNTALYIGEELESNMSDLAREKIVTDFADMVNIAKTGLTYGGYAQMGAKFDDFFSLGFELGFSFNVLRYVNRKGRLSDIFSFIAAIESRVYTRLDFFIGSVALFTGPRVNMATAFRDSIMDEYDIFGWDLGARSTFAFLVLEGYYCWNIQNNKFSDFKLGIGFEFGVI</sequence>
<reference evidence="2" key="1">
    <citation type="submission" date="2004-12" db="EMBL/GenBank/DDBJ databases">
        <title>The genome sequence of Borrelia hermsii and Borrelia turicatae: comparative analysis of two agents of endemic N. America relapsing fever.</title>
        <authorList>
            <person name="Porcella S.F."/>
            <person name="Raffel S.J."/>
            <person name="Schrumpf M.E."/>
            <person name="Montgomery B."/>
            <person name="Smith T."/>
            <person name="Schwan T.G."/>
        </authorList>
    </citation>
    <scope>NUCLEOTIDE SEQUENCE [LARGE SCALE GENOMIC DNA]</scope>
    <source>
        <strain evidence="2">91E135</strain>
    </source>
</reference>
<gene>
    <name evidence="1" type="ordered locus">BT0543</name>
</gene>
<name>A0ABF7PVX7_BORT9</name>
<dbReference type="Proteomes" id="UP000001205">
    <property type="component" value="Chromosome"/>
</dbReference>
<keyword evidence="2" id="KW-1185">Reference proteome</keyword>
<evidence type="ECO:0000313" key="1">
    <source>
        <dbReference type="EMBL" id="AAX17867.1"/>
    </source>
</evidence>
<accession>A0ABF7PVX7</accession>
<organism evidence="1 2">
    <name type="scientific">Borrelia turicatae (strain 91E135)</name>
    <dbReference type="NCBI Taxonomy" id="314724"/>
    <lineage>
        <taxon>Bacteria</taxon>
        <taxon>Pseudomonadati</taxon>
        <taxon>Spirochaetota</taxon>
        <taxon>Spirochaetia</taxon>
        <taxon>Spirochaetales</taxon>
        <taxon>Borreliaceae</taxon>
        <taxon>Borrelia</taxon>
    </lineage>
</organism>